<gene>
    <name evidence="9" type="ORF">SAMN02745130_01622</name>
</gene>
<sequence>MLNQFALFLALFLMTSLTTLTAPLSYATDLNLNLPDIELPEVMANASSLGTAQEQQAGLALLRELRRRRPMIEDPELVDWINQLGQRLGSRSPNRNPLYFMIEKNHLVNAYTLTGGVIVINSGLILNTQSESELAAVIAHEIAHVSQRHLARMQEAGKNSPLMTGLGVLAGAAVASQSPDAAQAIVTGTLAMQAHQQIVFTQRAEAEADRVGLRILANTGFNTEAMPYFLEKLERSETNAYGDLTKYLYTHPMSIDRLSDTRSLVTQLPKRKPQDDLAYVVAREKLRLMTGQNAATLMATQLKPTAQQYAQAYQALRSGNPTPATRLNANTPILAILQAQALNELKRYAEAEQRLHGFAQQISTQAAFNLALATSQLGQNKTALGLQTLAKLRLTETTSLEFFEAAQQLAQQAKQAAEASFYNASRSLRLGEYKHALATAEQALALPNTSPVTLAHLRQLQTEAERQLLNAARP</sequence>
<keyword evidence="5" id="KW-0862">Zinc</keyword>
<evidence type="ECO:0000256" key="4">
    <source>
        <dbReference type="ARBA" id="ARBA00022801"/>
    </source>
</evidence>
<keyword evidence="7" id="KW-0732">Signal</keyword>
<keyword evidence="4" id="KW-0378">Hydrolase</keyword>
<dbReference type="GO" id="GO:0016020">
    <property type="term" value="C:membrane"/>
    <property type="evidence" value="ECO:0007669"/>
    <property type="project" value="TreeGrafter"/>
</dbReference>
<protein>
    <submittedName>
        <fullName evidence="9">Putative Zn-dependent protease, contains TPR repeats</fullName>
    </submittedName>
</protein>
<keyword evidence="10" id="KW-1185">Reference proteome</keyword>
<keyword evidence="3" id="KW-0479">Metal-binding</keyword>
<evidence type="ECO:0000256" key="2">
    <source>
        <dbReference type="ARBA" id="ARBA00022670"/>
    </source>
</evidence>
<dbReference type="Pfam" id="PF01435">
    <property type="entry name" value="Peptidase_M48"/>
    <property type="match status" value="1"/>
</dbReference>
<dbReference type="EMBL" id="FUYB01000005">
    <property type="protein sequence ID" value="SKA76061.1"/>
    <property type="molecule type" value="Genomic_DNA"/>
</dbReference>
<dbReference type="InterPro" id="IPR051156">
    <property type="entry name" value="Mito/Outer_Membr_Metalloprot"/>
</dbReference>
<dbReference type="GO" id="GO:0046872">
    <property type="term" value="F:metal ion binding"/>
    <property type="evidence" value="ECO:0007669"/>
    <property type="project" value="UniProtKB-KW"/>
</dbReference>
<comment type="cofactor">
    <cofactor evidence="1">
        <name>Zn(2+)</name>
        <dbReference type="ChEBI" id="CHEBI:29105"/>
    </cofactor>
</comment>
<evidence type="ECO:0000256" key="1">
    <source>
        <dbReference type="ARBA" id="ARBA00001947"/>
    </source>
</evidence>
<dbReference type="PANTHER" id="PTHR22726:SF1">
    <property type="entry name" value="METALLOENDOPEPTIDASE OMA1, MITOCHONDRIAL"/>
    <property type="match status" value="1"/>
</dbReference>
<dbReference type="InterPro" id="IPR001915">
    <property type="entry name" value="Peptidase_M48"/>
</dbReference>
<dbReference type="Proteomes" id="UP000190460">
    <property type="component" value="Unassembled WGS sequence"/>
</dbReference>
<organism evidence="9 10">
    <name type="scientific">Thiothrix eikelboomii</name>
    <dbReference type="NCBI Taxonomy" id="92487"/>
    <lineage>
        <taxon>Bacteria</taxon>
        <taxon>Pseudomonadati</taxon>
        <taxon>Pseudomonadota</taxon>
        <taxon>Gammaproteobacteria</taxon>
        <taxon>Thiotrichales</taxon>
        <taxon>Thiotrichaceae</taxon>
        <taxon>Thiothrix</taxon>
    </lineage>
</organism>
<evidence type="ECO:0000259" key="8">
    <source>
        <dbReference type="Pfam" id="PF01435"/>
    </source>
</evidence>
<dbReference type="Gene3D" id="3.30.2010.10">
    <property type="entry name" value="Metalloproteases ('zincins'), catalytic domain"/>
    <property type="match status" value="1"/>
</dbReference>
<keyword evidence="2 9" id="KW-0645">Protease</keyword>
<evidence type="ECO:0000256" key="5">
    <source>
        <dbReference type="ARBA" id="ARBA00022833"/>
    </source>
</evidence>
<name>A0A1T4WHE1_9GAMM</name>
<accession>A0A1T4WHE1</accession>
<evidence type="ECO:0000313" key="10">
    <source>
        <dbReference type="Proteomes" id="UP000190460"/>
    </source>
</evidence>
<feature type="chain" id="PRO_5013205079" evidence="7">
    <location>
        <begin position="22"/>
        <end position="474"/>
    </location>
</feature>
<dbReference type="GO" id="GO:0051603">
    <property type="term" value="P:proteolysis involved in protein catabolic process"/>
    <property type="evidence" value="ECO:0007669"/>
    <property type="project" value="TreeGrafter"/>
</dbReference>
<dbReference type="STRING" id="92487.SAMN02745130_01622"/>
<keyword evidence="6" id="KW-0482">Metalloprotease</keyword>
<dbReference type="RefSeq" id="WP_078922083.1">
    <property type="nucleotide sequence ID" value="NZ_FUYB01000005.1"/>
</dbReference>
<dbReference type="PANTHER" id="PTHR22726">
    <property type="entry name" value="METALLOENDOPEPTIDASE OMA1"/>
    <property type="match status" value="1"/>
</dbReference>
<feature type="domain" description="Peptidase M48" evidence="8">
    <location>
        <begin position="93"/>
        <end position="262"/>
    </location>
</feature>
<evidence type="ECO:0000256" key="3">
    <source>
        <dbReference type="ARBA" id="ARBA00022723"/>
    </source>
</evidence>
<evidence type="ECO:0000256" key="7">
    <source>
        <dbReference type="SAM" id="SignalP"/>
    </source>
</evidence>
<evidence type="ECO:0000313" key="9">
    <source>
        <dbReference type="EMBL" id="SKA76061.1"/>
    </source>
</evidence>
<evidence type="ECO:0000256" key="6">
    <source>
        <dbReference type="ARBA" id="ARBA00023049"/>
    </source>
</evidence>
<dbReference type="GO" id="GO:0004222">
    <property type="term" value="F:metalloendopeptidase activity"/>
    <property type="evidence" value="ECO:0007669"/>
    <property type="project" value="InterPro"/>
</dbReference>
<reference evidence="9 10" key="1">
    <citation type="submission" date="2017-02" db="EMBL/GenBank/DDBJ databases">
        <authorList>
            <person name="Peterson S.W."/>
        </authorList>
    </citation>
    <scope>NUCLEOTIDE SEQUENCE [LARGE SCALE GENOMIC DNA]</scope>
    <source>
        <strain evidence="9 10">ATCC 49788</strain>
    </source>
</reference>
<dbReference type="OrthoDB" id="9810445at2"/>
<proteinExistence type="predicted"/>
<feature type="signal peptide" evidence="7">
    <location>
        <begin position="1"/>
        <end position="21"/>
    </location>
</feature>
<dbReference type="AlphaFoldDB" id="A0A1T4WHE1"/>